<evidence type="ECO:0000313" key="4">
    <source>
        <dbReference type="EMBL" id="SEP47457.1"/>
    </source>
</evidence>
<dbReference type="RefSeq" id="WP_245732652.1">
    <property type="nucleotide sequence ID" value="NZ_FODY01000045.1"/>
</dbReference>
<feature type="domain" description="Fe/B12 periplasmic-binding" evidence="3">
    <location>
        <begin position="59"/>
        <end position="323"/>
    </location>
</feature>
<dbReference type="STRING" id="112903.SAMN04490178_14511"/>
<dbReference type="GO" id="GO:0071281">
    <property type="term" value="P:cellular response to iron ion"/>
    <property type="evidence" value="ECO:0007669"/>
    <property type="project" value="TreeGrafter"/>
</dbReference>
<organism evidence="4 5">
    <name type="scientific">Propionispora vibrioides</name>
    <dbReference type="NCBI Taxonomy" id="112903"/>
    <lineage>
        <taxon>Bacteria</taxon>
        <taxon>Bacillati</taxon>
        <taxon>Bacillota</taxon>
        <taxon>Negativicutes</taxon>
        <taxon>Selenomonadales</taxon>
        <taxon>Sporomusaceae</taxon>
        <taxon>Propionispora</taxon>
    </lineage>
</organism>
<evidence type="ECO:0000256" key="2">
    <source>
        <dbReference type="ARBA" id="ARBA00022729"/>
    </source>
</evidence>
<evidence type="ECO:0000256" key="1">
    <source>
        <dbReference type="ARBA" id="ARBA00008814"/>
    </source>
</evidence>
<dbReference type="InterPro" id="IPR050902">
    <property type="entry name" value="ABC_Transporter_SBP"/>
</dbReference>
<sequence length="324" mass="35401">MGQQMSRVTFGIIVLLLAVSALFLFKQPLPQPVTSQTGERYVVTDSAGRQVEIPRRPQRVVVLNASNLELFHAVGGTIVGRPTTEALPPEVMAAVREVPAVGITPNPNMEQIMALKPDLILGVNMPFHHSLIPVLDKAGVPILLQSLDTYQDIIATLRFYGDLAGQTQQAENIINKLEADYAAIASRNKERPAPKVVIIWGTPESFHMATSRSFAGDLVKRLGAVNVADQGDDGGGQMGYVPLSMEYVARQNPDMIFLIMHSNDEKTSAKFRAELTNHPAWSGLKAVAANRVYQLPYRLFAVNPGTQVGEAFAVLSDFLYPEVK</sequence>
<dbReference type="EMBL" id="FODY01000045">
    <property type="protein sequence ID" value="SEP47457.1"/>
    <property type="molecule type" value="Genomic_DNA"/>
</dbReference>
<comment type="similarity">
    <text evidence="1">Belongs to the bacterial solute-binding protein 8 family.</text>
</comment>
<keyword evidence="5" id="KW-1185">Reference proteome</keyword>
<dbReference type="Pfam" id="PF01497">
    <property type="entry name" value="Peripla_BP_2"/>
    <property type="match status" value="1"/>
</dbReference>
<dbReference type="PANTHER" id="PTHR30535:SF36">
    <property type="entry name" value="HIGH-AFFINITY HEME UPTAKE SYSTEM PROTEIN ISDE"/>
    <property type="match status" value="1"/>
</dbReference>
<dbReference type="InterPro" id="IPR002491">
    <property type="entry name" value="ABC_transptr_periplasmic_BD"/>
</dbReference>
<keyword evidence="2" id="KW-0732">Signal</keyword>
<dbReference type="PANTHER" id="PTHR30535">
    <property type="entry name" value="VITAMIN B12-BINDING PROTEIN"/>
    <property type="match status" value="1"/>
</dbReference>
<evidence type="ECO:0000259" key="3">
    <source>
        <dbReference type="PROSITE" id="PS50983"/>
    </source>
</evidence>
<evidence type="ECO:0000313" key="5">
    <source>
        <dbReference type="Proteomes" id="UP000198847"/>
    </source>
</evidence>
<dbReference type="AlphaFoldDB" id="A0A1H8Y5U9"/>
<dbReference type="InterPro" id="IPR054828">
    <property type="entry name" value="Vit_B12_bind_prot"/>
</dbReference>
<dbReference type="Gene3D" id="3.40.50.1980">
    <property type="entry name" value="Nitrogenase molybdenum iron protein domain"/>
    <property type="match status" value="2"/>
</dbReference>
<accession>A0A1H8Y5U9</accession>
<dbReference type="SUPFAM" id="SSF53807">
    <property type="entry name" value="Helical backbone' metal receptor"/>
    <property type="match status" value="1"/>
</dbReference>
<protein>
    <submittedName>
        <fullName evidence="4">Iron complex transport system substrate-binding protein</fullName>
    </submittedName>
</protein>
<gene>
    <name evidence="4" type="ORF">SAMN04490178_14511</name>
</gene>
<name>A0A1H8Y5U9_9FIRM</name>
<proteinExistence type="inferred from homology"/>
<dbReference type="Proteomes" id="UP000198847">
    <property type="component" value="Unassembled WGS sequence"/>
</dbReference>
<dbReference type="PROSITE" id="PS50983">
    <property type="entry name" value="FE_B12_PBP"/>
    <property type="match status" value="1"/>
</dbReference>
<dbReference type="NCBIfam" id="NF038402">
    <property type="entry name" value="TroA_like"/>
    <property type="match status" value="1"/>
</dbReference>
<reference evidence="4 5" key="1">
    <citation type="submission" date="2016-10" db="EMBL/GenBank/DDBJ databases">
        <authorList>
            <person name="de Groot N.N."/>
        </authorList>
    </citation>
    <scope>NUCLEOTIDE SEQUENCE [LARGE SCALE GENOMIC DNA]</scope>
    <source>
        <strain evidence="4 5">DSM 13305</strain>
    </source>
</reference>